<dbReference type="AlphaFoldDB" id="Q22UU6"/>
<evidence type="ECO:0000313" key="1">
    <source>
        <dbReference type="EMBL" id="EAR89030.1"/>
    </source>
</evidence>
<evidence type="ECO:0000313" key="2">
    <source>
        <dbReference type="Proteomes" id="UP000009168"/>
    </source>
</evidence>
<dbReference type="Proteomes" id="UP000009168">
    <property type="component" value="Unassembled WGS sequence"/>
</dbReference>
<sequence length="225" mass="26974">MDNEKESSIVTNVRQIQYFKVISSINNNIKNAKLNDDEDKIKVKQCSFKNISQVMIEKSDCEYLIFKKLYSQKSNLQENIDQGQVEDSDRLEYMQKLKDSPIERNNIFKNIIQSFLKFIDSQQNKNLLLIHLDKSSKQEGLESSIKVIKRKLKKQKCQWNQKILSLLKSSKHQKIFQYYLENIQNLWLQHSKVENKENTFWYSKLLLRAIQDPILREEIKYYKKN</sequence>
<accession>Q22UU6</accession>
<dbReference type="InParanoid" id="Q22UU6"/>
<proteinExistence type="predicted"/>
<dbReference type="HOGENOM" id="CLU_1232027_0_0_1"/>
<dbReference type="RefSeq" id="XP_001009275.1">
    <property type="nucleotide sequence ID" value="XM_001009275.1"/>
</dbReference>
<dbReference type="InterPro" id="IPR028008">
    <property type="entry name" value="DUF4441"/>
</dbReference>
<keyword evidence="2" id="KW-1185">Reference proteome</keyword>
<protein>
    <submittedName>
        <fullName evidence="1">Uncharacterized protein</fullName>
    </submittedName>
</protein>
<dbReference type="Pfam" id="PF14536">
    <property type="entry name" value="DUF4441"/>
    <property type="match status" value="1"/>
</dbReference>
<dbReference type="GeneID" id="7840311"/>
<reference evidence="2" key="1">
    <citation type="journal article" date="2006" name="PLoS Biol.">
        <title>Macronuclear genome sequence of the ciliate Tetrahymena thermophila, a model eukaryote.</title>
        <authorList>
            <person name="Eisen J.A."/>
            <person name="Coyne R.S."/>
            <person name="Wu M."/>
            <person name="Wu D."/>
            <person name="Thiagarajan M."/>
            <person name="Wortman J.R."/>
            <person name="Badger J.H."/>
            <person name="Ren Q."/>
            <person name="Amedeo P."/>
            <person name="Jones K.M."/>
            <person name="Tallon L.J."/>
            <person name="Delcher A.L."/>
            <person name="Salzberg S.L."/>
            <person name="Silva J.C."/>
            <person name="Haas B.J."/>
            <person name="Majoros W.H."/>
            <person name="Farzad M."/>
            <person name="Carlton J.M."/>
            <person name="Smith R.K. Jr."/>
            <person name="Garg J."/>
            <person name="Pearlman R.E."/>
            <person name="Karrer K.M."/>
            <person name="Sun L."/>
            <person name="Manning G."/>
            <person name="Elde N.C."/>
            <person name="Turkewitz A.P."/>
            <person name="Asai D.J."/>
            <person name="Wilkes D.E."/>
            <person name="Wang Y."/>
            <person name="Cai H."/>
            <person name="Collins K."/>
            <person name="Stewart B.A."/>
            <person name="Lee S.R."/>
            <person name="Wilamowska K."/>
            <person name="Weinberg Z."/>
            <person name="Ruzzo W.L."/>
            <person name="Wloga D."/>
            <person name="Gaertig J."/>
            <person name="Frankel J."/>
            <person name="Tsao C.-C."/>
            <person name="Gorovsky M.A."/>
            <person name="Keeling P.J."/>
            <person name="Waller R.F."/>
            <person name="Patron N.J."/>
            <person name="Cherry J.M."/>
            <person name="Stover N.A."/>
            <person name="Krieger C.J."/>
            <person name="del Toro C."/>
            <person name="Ryder H.F."/>
            <person name="Williamson S.C."/>
            <person name="Barbeau R.A."/>
            <person name="Hamilton E.P."/>
            <person name="Orias E."/>
        </authorList>
    </citation>
    <scope>NUCLEOTIDE SEQUENCE [LARGE SCALE GENOMIC DNA]</scope>
    <source>
        <strain evidence="2">SB210</strain>
    </source>
</reference>
<dbReference type="EMBL" id="GG662825">
    <property type="protein sequence ID" value="EAR89030.1"/>
    <property type="molecule type" value="Genomic_DNA"/>
</dbReference>
<name>Q22UU6_TETTS</name>
<dbReference type="KEGG" id="tet:TTHERM_00845850"/>
<organism evidence="1 2">
    <name type="scientific">Tetrahymena thermophila (strain SB210)</name>
    <dbReference type="NCBI Taxonomy" id="312017"/>
    <lineage>
        <taxon>Eukaryota</taxon>
        <taxon>Sar</taxon>
        <taxon>Alveolata</taxon>
        <taxon>Ciliophora</taxon>
        <taxon>Intramacronucleata</taxon>
        <taxon>Oligohymenophorea</taxon>
        <taxon>Hymenostomatida</taxon>
        <taxon>Tetrahymenina</taxon>
        <taxon>Tetrahymenidae</taxon>
        <taxon>Tetrahymena</taxon>
    </lineage>
</organism>
<gene>
    <name evidence="1" type="ORF">TTHERM_00845850</name>
</gene>